<dbReference type="EMBL" id="ASPP01004522">
    <property type="protein sequence ID" value="ETO32048.1"/>
    <property type="molecule type" value="Genomic_DNA"/>
</dbReference>
<proteinExistence type="predicted"/>
<reference evidence="1 2" key="1">
    <citation type="journal article" date="2013" name="Curr. Biol.">
        <title>The Genome of the Foraminiferan Reticulomyxa filosa.</title>
        <authorList>
            <person name="Glockner G."/>
            <person name="Hulsmann N."/>
            <person name="Schleicher M."/>
            <person name="Noegel A.A."/>
            <person name="Eichinger L."/>
            <person name="Gallinger C."/>
            <person name="Pawlowski J."/>
            <person name="Sierra R."/>
            <person name="Euteneuer U."/>
            <person name="Pillet L."/>
            <person name="Moustafa A."/>
            <person name="Platzer M."/>
            <person name="Groth M."/>
            <person name="Szafranski K."/>
            <person name="Schliwa M."/>
        </authorList>
    </citation>
    <scope>NUCLEOTIDE SEQUENCE [LARGE SCALE GENOMIC DNA]</scope>
</reference>
<accession>X6P1N0</accession>
<dbReference type="Proteomes" id="UP000023152">
    <property type="component" value="Unassembled WGS sequence"/>
</dbReference>
<evidence type="ECO:0000313" key="2">
    <source>
        <dbReference type="Proteomes" id="UP000023152"/>
    </source>
</evidence>
<evidence type="ECO:0000313" key="1">
    <source>
        <dbReference type="EMBL" id="ETO32048.1"/>
    </source>
</evidence>
<comment type="caution">
    <text evidence="1">The sequence shown here is derived from an EMBL/GenBank/DDBJ whole genome shotgun (WGS) entry which is preliminary data.</text>
</comment>
<dbReference type="AlphaFoldDB" id="X6P1N0"/>
<keyword evidence="2" id="KW-1185">Reference proteome</keyword>
<name>X6P1N0_RETFI</name>
<protein>
    <submittedName>
        <fullName evidence="1">Uncharacterized protein</fullName>
    </submittedName>
</protein>
<organism evidence="1 2">
    <name type="scientific">Reticulomyxa filosa</name>
    <dbReference type="NCBI Taxonomy" id="46433"/>
    <lineage>
        <taxon>Eukaryota</taxon>
        <taxon>Sar</taxon>
        <taxon>Rhizaria</taxon>
        <taxon>Retaria</taxon>
        <taxon>Foraminifera</taxon>
        <taxon>Monothalamids</taxon>
        <taxon>Reticulomyxidae</taxon>
        <taxon>Reticulomyxa</taxon>
    </lineage>
</organism>
<gene>
    <name evidence="1" type="ORF">RFI_05066</name>
</gene>
<sequence>MAKRNHANERLRGMRYEENDIQYILQNLNELVTRQKETMSTSEVHNEIIKLLEDLLACTDPVVESIEKLSDEQTRHVLSRLARFHPASVQGEISYEVKLASRQKSHLWSKVVIVFVFVLKARLIEASKNLLDHLVKRLGYSNLNEIFFLGKTTQLLGEHVSSTFSVQLQEQSQSIKVEQQLTRWRDKETNKLTQKKIKPLKIMGMDTIVDVDHDSQFLMLHKLFYQKFVILFNYEHNVTN</sequence>